<keyword evidence="2" id="KW-1185">Reference proteome</keyword>
<sequence length="82" mass="9465">MNRAEQRYANLVGAIDFVTEQLPPLDKLIARMRDNPAPAGAWQITSPDELKKMLNRARKELTALKELAARYEIELKTREWKA</sequence>
<dbReference type="KEGG" id="apre:CNX65_33610"/>
<proteinExistence type="predicted"/>
<reference evidence="1" key="1">
    <citation type="submission" date="2017-09" db="EMBL/GenBank/DDBJ databases">
        <title>Complete Genome Sequence of ansamitocin-producing Bacterium Actinosynnema pretiosum X47.</title>
        <authorList>
            <person name="Cao G."/>
            <person name="Zong G."/>
            <person name="Zhong C."/>
            <person name="Fu J."/>
        </authorList>
    </citation>
    <scope>NUCLEOTIDE SEQUENCE [LARGE SCALE GENOMIC DNA]</scope>
    <source>
        <strain evidence="1">X47</strain>
    </source>
</reference>
<accession>A0A290ZF35</accession>
<organism evidence="1 2">
    <name type="scientific">Actinosynnema pretiosum</name>
    <dbReference type="NCBI Taxonomy" id="42197"/>
    <lineage>
        <taxon>Bacteria</taxon>
        <taxon>Bacillati</taxon>
        <taxon>Actinomycetota</taxon>
        <taxon>Actinomycetes</taxon>
        <taxon>Pseudonocardiales</taxon>
        <taxon>Pseudonocardiaceae</taxon>
        <taxon>Actinosynnema</taxon>
    </lineage>
</organism>
<dbReference type="Proteomes" id="UP000218505">
    <property type="component" value="Chromosome"/>
</dbReference>
<evidence type="ECO:0000313" key="2">
    <source>
        <dbReference type="Proteomes" id="UP000218505"/>
    </source>
</evidence>
<dbReference type="EMBL" id="CP023445">
    <property type="protein sequence ID" value="ATE57636.1"/>
    <property type="molecule type" value="Genomic_DNA"/>
</dbReference>
<evidence type="ECO:0000313" key="1">
    <source>
        <dbReference type="EMBL" id="ATE57636.1"/>
    </source>
</evidence>
<dbReference type="AlphaFoldDB" id="A0A290ZF35"/>
<gene>
    <name evidence="1" type="ORF">CNX65_33610</name>
</gene>
<dbReference type="RefSeq" id="WP_096497291.1">
    <property type="nucleotide sequence ID" value="NZ_CP023445.1"/>
</dbReference>
<protein>
    <submittedName>
        <fullName evidence="1">Uncharacterized protein</fullName>
    </submittedName>
</protein>
<name>A0A290ZF35_9PSEU</name>